<accession>A0A9D1H0W9</accession>
<sequence>MKKQAYEAPRITVSFFAAEKLLTSSSRSVQEIKAMMSEKAGTANISSLEIIAWNK</sequence>
<proteinExistence type="predicted"/>
<gene>
    <name evidence="1" type="ORF">IAA60_01235</name>
</gene>
<protein>
    <submittedName>
        <fullName evidence="1">Uncharacterized protein</fullName>
    </submittedName>
</protein>
<dbReference type="AlphaFoldDB" id="A0A9D1H0W9"/>
<reference evidence="1" key="2">
    <citation type="journal article" date="2021" name="PeerJ">
        <title>Extensive microbial diversity within the chicken gut microbiome revealed by metagenomics and culture.</title>
        <authorList>
            <person name="Gilroy R."/>
            <person name="Ravi A."/>
            <person name="Getino M."/>
            <person name="Pursley I."/>
            <person name="Horton D.L."/>
            <person name="Alikhan N.F."/>
            <person name="Baker D."/>
            <person name="Gharbi K."/>
            <person name="Hall N."/>
            <person name="Watson M."/>
            <person name="Adriaenssens E.M."/>
            <person name="Foster-Nyarko E."/>
            <person name="Jarju S."/>
            <person name="Secka A."/>
            <person name="Antonio M."/>
            <person name="Oren A."/>
            <person name="Chaudhuri R.R."/>
            <person name="La Ragione R."/>
            <person name="Hildebrand F."/>
            <person name="Pallen M.J."/>
        </authorList>
    </citation>
    <scope>NUCLEOTIDE SEQUENCE</scope>
    <source>
        <strain evidence="1">CHK181-108</strain>
    </source>
</reference>
<evidence type="ECO:0000313" key="1">
    <source>
        <dbReference type="EMBL" id="HIT84505.1"/>
    </source>
</evidence>
<reference evidence="1" key="1">
    <citation type="submission" date="2020-10" db="EMBL/GenBank/DDBJ databases">
        <authorList>
            <person name="Gilroy R."/>
        </authorList>
    </citation>
    <scope>NUCLEOTIDE SEQUENCE</scope>
    <source>
        <strain evidence="1">CHK181-108</strain>
    </source>
</reference>
<comment type="caution">
    <text evidence="1">The sequence shown here is derived from an EMBL/GenBank/DDBJ whole genome shotgun (WGS) entry which is preliminary data.</text>
</comment>
<name>A0A9D1H0W9_9FIRM</name>
<dbReference type="EMBL" id="DVLU01000009">
    <property type="protein sequence ID" value="HIT84505.1"/>
    <property type="molecule type" value="Genomic_DNA"/>
</dbReference>
<dbReference type="Proteomes" id="UP000824165">
    <property type="component" value="Unassembled WGS sequence"/>
</dbReference>
<evidence type="ECO:0000313" key="2">
    <source>
        <dbReference type="Proteomes" id="UP000824165"/>
    </source>
</evidence>
<organism evidence="1 2">
    <name type="scientific">Candidatus Ornithomonoglobus intestinigallinarum</name>
    <dbReference type="NCBI Taxonomy" id="2840894"/>
    <lineage>
        <taxon>Bacteria</taxon>
        <taxon>Bacillati</taxon>
        <taxon>Bacillota</taxon>
        <taxon>Clostridia</taxon>
        <taxon>Candidatus Ornithomonoglobus</taxon>
    </lineage>
</organism>